<gene>
    <name evidence="5" type="ORF">C7B82_12915</name>
</gene>
<dbReference type="GO" id="GO:0016787">
    <property type="term" value="F:hydrolase activity"/>
    <property type="evidence" value="ECO:0007669"/>
    <property type="project" value="UniProtKB-KW"/>
</dbReference>
<dbReference type="PANTHER" id="PTHR36306:SF3">
    <property type="entry name" value="GLYCOSIDE HYDROLASE FAMILY 57"/>
    <property type="match status" value="1"/>
</dbReference>
<evidence type="ECO:0000256" key="3">
    <source>
        <dbReference type="RuleBase" id="RU361196"/>
    </source>
</evidence>
<proteinExistence type="inferred from homology"/>
<dbReference type="GO" id="GO:0005975">
    <property type="term" value="P:carbohydrate metabolic process"/>
    <property type="evidence" value="ECO:0007669"/>
    <property type="project" value="InterPro"/>
</dbReference>
<keyword evidence="5" id="KW-0378">Hydrolase</keyword>
<evidence type="ECO:0000256" key="2">
    <source>
        <dbReference type="ARBA" id="ARBA00023277"/>
    </source>
</evidence>
<evidence type="ECO:0000313" key="6">
    <source>
        <dbReference type="Proteomes" id="UP000239576"/>
    </source>
</evidence>
<dbReference type="RefSeq" id="WP_106256707.1">
    <property type="nucleotide sequence ID" value="NZ_CAWNSW010000067.1"/>
</dbReference>
<dbReference type="CDD" id="cd10797">
    <property type="entry name" value="GH57N_APU_like_1"/>
    <property type="match status" value="1"/>
</dbReference>
<dbReference type="SUPFAM" id="SSF88713">
    <property type="entry name" value="Glycoside hydrolase/deacetylase"/>
    <property type="match status" value="1"/>
</dbReference>
<dbReference type="InterPro" id="IPR004300">
    <property type="entry name" value="Glyco_hydro_57_N"/>
</dbReference>
<dbReference type="InterPro" id="IPR021923">
    <property type="entry name" value="DUF3536"/>
</dbReference>
<evidence type="ECO:0000259" key="4">
    <source>
        <dbReference type="Pfam" id="PF03065"/>
    </source>
</evidence>
<reference evidence="5 6" key="2">
    <citation type="submission" date="2018-03" db="EMBL/GenBank/DDBJ databases">
        <title>The ancient ancestry and fast evolution of plastids.</title>
        <authorList>
            <person name="Moore K.R."/>
            <person name="Magnabosco C."/>
            <person name="Momper L."/>
            <person name="Gold D.A."/>
            <person name="Bosak T."/>
            <person name="Fournier G.P."/>
        </authorList>
    </citation>
    <scope>NUCLEOTIDE SEQUENCE [LARGE SCALE GENOMIC DNA]</scope>
    <source>
        <strain evidence="5 6">ULC18</strain>
    </source>
</reference>
<reference evidence="6" key="1">
    <citation type="submission" date="2018-02" db="EMBL/GenBank/DDBJ databases">
        <authorList>
            <person name="Moore K."/>
            <person name="Momper L."/>
        </authorList>
    </citation>
    <scope>NUCLEOTIDE SEQUENCE [LARGE SCALE GENOMIC DNA]</scope>
    <source>
        <strain evidence="6">ULC18</strain>
    </source>
</reference>
<dbReference type="Proteomes" id="UP000239576">
    <property type="component" value="Unassembled WGS sequence"/>
</dbReference>
<dbReference type="OrthoDB" id="9757977at2"/>
<dbReference type="InterPro" id="IPR011330">
    <property type="entry name" value="Glyco_hydro/deAcase_b/a-brl"/>
</dbReference>
<dbReference type="PANTHER" id="PTHR36306">
    <property type="entry name" value="ALPHA-AMYLASE-RELATED-RELATED"/>
    <property type="match status" value="1"/>
</dbReference>
<dbReference type="EMBL" id="PVWK01000077">
    <property type="protein sequence ID" value="PSB28614.1"/>
    <property type="molecule type" value="Genomic_DNA"/>
</dbReference>
<evidence type="ECO:0000256" key="1">
    <source>
        <dbReference type="ARBA" id="ARBA00006821"/>
    </source>
</evidence>
<feature type="domain" description="Glycoside hydrolase family 57 N-terminal" evidence="4">
    <location>
        <begin position="157"/>
        <end position="343"/>
    </location>
</feature>
<dbReference type="Pfam" id="PF12055">
    <property type="entry name" value="DUF3536"/>
    <property type="match status" value="1"/>
</dbReference>
<accession>A0A2T1E7F8</accession>
<dbReference type="InterPro" id="IPR052046">
    <property type="entry name" value="GH57_Enzymes"/>
</dbReference>
<dbReference type="InterPro" id="IPR027291">
    <property type="entry name" value="Glyco_hydro_38_N_sf"/>
</dbReference>
<protein>
    <submittedName>
        <fullName evidence="5">Glycoside hydrolase</fullName>
    </submittedName>
</protein>
<keyword evidence="2 3" id="KW-0119">Carbohydrate metabolism</keyword>
<sequence length="907" mass="102727">MTSNSDPRLAAFTNAIVNGSVLQSDTAQAPYLNNGQFGTVAQHVHADPLQTAQGVYVTIHGHFYQPPRENPYLDVIERQSSASPFHNWNERIHHECYRPNAFARILNDQGDVLGIINNYEFLSFNIGPTLMNWLERHDVETYQRILDADRKSCDRLNGHGNAIAQVYNHIILPLANDRDKLTQIRWGKADFHSRFGRDPEGMWLAETAVDYATLEALVSEGIKFIVLAPSQAQRCRPFSTDDQPVSQWLEVGGGQIDPTRPYRCFLGGEGRGERREESGFSPFIDIFFYDGPISRDIGFDSALSSSHHLAGLLGQAVRGDQRPSQLISVATDGETFGHHKGGTEKCLAYAFACEFPDRGWTVTNFAHYLSLHTPTWEVELKPVTAWSCSHGVDRWQDDCGCGGGGLWSQQWRRPLRAALDWLRDQLIKVYEETGKKLFSDPWLARDEYIQVVRDRGLTTLERFLARHQAHKLTASERVDALHLLEIQRHALLMYTSCGWFFEELSRPEGVQILRYAARALELAGEVTGIQLEKAFVRRLALAPSNVECFKHGAEVYQQLVKTAQISMEQVAAHYAISSLFTTYGKEHQIYCYTANQLDYQLQRMGSLTLAIGQLQLVSDITRESLHLAFAVVHLGGWDFHCCIQPFSGRRDYAAMKEQLFESIKQASAAQTILAMNALFGSQSHSLQSLFAEERHRIMRLLTHETLTRLDQLYTQVYRDNYGVLMAFHRDELAVPQELQVAAEIALSHRVLLTLRALEQESSDLSASPAAANRLLELESIATEATHLHCQLNVPEARQTLERLVLRSLWHLLYHFNSATSHTELQRLERLLALGEQLQLGLSLAQAQELYVQRLQHWIIPECAHWLTNAGQSEPDRVATMQLADLRSLLELGHTLEVDVSVWLNHLP</sequence>
<comment type="similarity">
    <text evidence="1 3">Belongs to the glycosyl hydrolase 57 family.</text>
</comment>
<comment type="caution">
    <text evidence="5">The sequence shown here is derived from an EMBL/GenBank/DDBJ whole genome shotgun (WGS) entry which is preliminary data.</text>
</comment>
<keyword evidence="6" id="KW-1185">Reference proteome</keyword>
<organism evidence="5 6">
    <name type="scientific">Stenomitos frigidus ULC18</name>
    <dbReference type="NCBI Taxonomy" id="2107698"/>
    <lineage>
        <taxon>Bacteria</taxon>
        <taxon>Bacillati</taxon>
        <taxon>Cyanobacteriota</taxon>
        <taxon>Cyanophyceae</taxon>
        <taxon>Leptolyngbyales</taxon>
        <taxon>Leptolyngbyaceae</taxon>
        <taxon>Stenomitos</taxon>
    </lineage>
</organism>
<evidence type="ECO:0000313" key="5">
    <source>
        <dbReference type="EMBL" id="PSB28614.1"/>
    </source>
</evidence>
<dbReference type="Pfam" id="PF03065">
    <property type="entry name" value="Glyco_hydro_57"/>
    <property type="match status" value="1"/>
</dbReference>
<dbReference type="AlphaFoldDB" id="A0A2T1E7F8"/>
<name>A0A2T1E7F8_9CYAN</name>
<dbReference type="Gene3D" id="3.20.110.10">
    <property type="entry name" value="Glycoside hydrolase 38, N terminal domain"/>
    <property type="match status" value="1"/>
</dbReference>